<dbReference type="Proteomes" id="UP000030758">
    <property type="component" value="Unassembled WGS sequence"/>
</dbReference>
<dbReference type="EMBL" id="KL363288">
    <property type="protein sequence ID" value="KFD48641.1"/>
    <property type="molecule type" value="Genomic_DNA"/>
</dbReference>
<evidence type="ECO:0000256" key="4">
    <source>
        <dbReference type="ARBA" id="ARBA00022833"/>
    </source>
</evidence>
<comment type="subcellular location">
    <subcellularLocation>
        <location evidence="1">Nucleus</location>
    </subcellularLocation>
</comment>
<evidence type="ECO:0000259" key="8">
    <source>
        <dbReference type="PROSITE" id="PS50089"/>
    </source>
</evidence>
<feature type="coiled-coil region" evidence="7">
    <location>
        <begin position="157"/>
        <end position="184"/>
    </location>
</feature>
<dbReference type="InterPro" id="IPR001841">
    <property type="entry name" value="Znf_RING"/>
</dbReference>
<dbReference type="InterPro" id="IPR017907">
    <property type="entry name" value="Znf_RING_CS"/>
</dbReference>
<keyword evidence="4" id="KW-0862">Zinc</keyword>
<dbReference type="InterPro" id="IPR057657">
    <property type="entry name" value="MAT1_CAK-anch"/>
</dbReference>
<evidence type="ECO:0000256" key="1">
    <source>
        <dbReference type="ARBA" id="ARBA00004123"/>
    </source>
</evidence>
<dbReference type="EMBL" id="KL367599">
    <property type="protein sequence ID" value="KFD62246.1"/>
    <property type="molecule type" value="Genomic_DNA"/>
</dbReference>
<evidence type="ECO:0000256" key="7">
    <source>
        <dbReference type="SAM" id="Coils"/>
    </source>
</evidence>
<keyword evidence="7" id="KW-0175">Coiled coil</keyword>
<evidence type="ECO:0000256" key="3">
    <source>
        <dbReference type="ARBA" id="ARBA00022771"/>
    </source>
</evidence>
<keyword evidence="3 6" id="KW-0863">Zinc-finger</keyword>
<protein>
    <recommendedName>
        <fullName evidence="8">RING-type domain-containing protein</fullName>
    </recommendedName>
</protein>
<evidence type="ECO:0000313" key="11">
    <source>
        <dbReference type="Proteomes" id="UP000030764"/>
    </source>
</evidence>
<dbReference type="PANTHER" id="PTHR12683:SF13">
    <property type="entry name" value="CDK-ACTIVATING KINASE ASSEMBLY FACTOR MAT1"/>
    <property type="match status" value="1"/>
</dbReference>
<accession>A0A085MYF0</accession>
<feature type="domain" description="RING-type" evidence="8">
    <location>
        <begin position="4"/>
        <end position="48"/>
    </location>
</feature>
<evidence type="ECO:0000256" key="6">
    <source>
        <dbReference type="PROSITE-ProRule" id="PRU00175"/>
    </source>
</evidence>
<keyword evidence="11" id="KW-1185">Reference proteome</keyword>
<evidence type="ECO:0000256" key="2">
    <source>
        <dbReference type="ARBA" id="ARBA00022723"/>
    </source>
</evidence>
<dbReference type="GO" id="GO:0006357">
    <property type="term" value="P:regulation of transcription by RNA polymerase II"/>
    <property type="evidence" value="ECO:0007669"/>
    <property type="project" value="TreeGrafter"/>
</dbReference>
<dbReference type="Pfam" id="PF06391">
    <property type="entry name" value="MAT1"/>
    <property type="match status" value="1"/>
</dbReference>
<dbReference type="GO" id="GO:0005675">
    <property type="term" value="C:transcription factor TFIIH holo complex"/>
    <property type="evidence" value="ECO:0007669"/>
    <property type="project" value="InterPro"/>
</dbReference>
<keyword evidence="5" id="KW-0539">Nucleus</keyword>
<sequence length="298" mass="34274">MRICPKCKGSDYNNREFVLMVNECGHPLCRNCVEVVFARQSGACPTCSRTLRKNTFWAMQFDDPLVEIEVYFRKKLKKTFNLKEEDFPNLRAYNDYLEQFEDIIFNLVHDQDVEETKMAIATFVKEHEEQIQRNKGRLSKDEAWIESMLEEDRLMHLRVEETLLREQKDQVANAEALRADAKAVISDLMHADAPAELVVMNKKRRLAENGVGVEDIPKKGRIRVSVKPLVIPDGIPYVYKKEEIVPDMAIDFSADDVVDEMCKNLASPSLRLSAGGFSRTLVCKRLLQQAVCDLFFSC</sequence>
<keyword evidence="2" id="KW-0479">Metal-binding</keyword>
<dbReference type="SMART" id="SM00184">
    <property type="entry name" value="RING"/>
    <property type="match status" value="1"/>
</dbReference>
<dbReference type="Proteomes" id="UP000030764">
    <property type="component" value="Unassembled WGS sequence"/>
</dbReference>
<evidence type="ECO:0000313" key="10">
    <source>
        <dbReference type="EMBL" id="KFD62246.1"/>
    </source>
</evidence>
<dbReference type="NCBIfam" id="TIGR00570">
    <property type="entry name" value="cdk7"/>
    <property type="match status" value="1"/>
</dbReference>
<dbReference type="AlphaFoldDB" id="A0A085MYF0"/>
<dbReference type="Gene3D" id="3.30.40.10">
    <property type="entry name" value="Zinc/RING finger domain, C3HC4 (zinc finger)"/>
    <property type="match status" value="1"/>
</dbReference>
<dbReference type="Pfam" id="PF25811">
    <property type="entry name" value="CAK-anch_MAT1"/>
    <property type="match status" value="1"/>
</dbReference>
<evidence type="ECO:0000256" key="5">
    <source>
        <dbReference type="ARBA" id="ARBA00023242"/>
    </source>
</evidence>
<dbReference type="GO" id="GO:0061575">
    <property type="term" value="F:cyclin-dependent protein serine/threonine kinase activator activity"/>
    <property type="evidence" value="ECO:0007669"/>
    <property type="project" value="InterPro"/>
</dbReference>
<dbReference type="InterPro" id="IPR013083">
    <property type="entry name" value="Znf_RING/FYVE/PHD"/>
</dbReference>
<evidence type="ECO:0000313" key="9">
    <source>
        <dbReference type="EMBL" id="KFD48641.1"/>
    </source>
</evidence>
<dbReference type="SUPFAM" id="SSF57850">
    <property type="entry name" value="RING/U-box"/>
    <property type="match status" value="1"/>
</dbReference>
<gene>
    <name evidence="9" type="ORF">M513_10496</name>
    <name evidence="10" type="ORF">M514_10496</name>
</gene>
<name>A0A085MYF0_9BILA</name>
<dbReference type="Pfam" id="PF17121">
    <property type="entry name" value="zf-C3HC4_5"/>
    <property type="match status" value="1"/>
</dbReference>
<dbReference type="InterPro" id="IPR004575">
    <property type="entry name" value="MAT1/Tfb3"/>
</dbReference>
<proteinExistence type="predicted"/>
<organism evidence="10">
    <name type="scientific">Trichuris suis</name>
    <name type="common">pig whipworm</name>
    <dbReference type="NCBI Taxonomy" id="68888"/>
    <lineage>
        <taxon>Eukaryota</taxon>
        <taxon>Metazoa</taxon>
        <taxon>Ecdysozoa</taxon>
        <taxon>Nematoda</taxon>
        <taxon>Enoplea</taxon>
        <taxon>Dorylaimia</taxon>
        <taxon>Trichinellida</taxon>
        <taxon>Trichuridae</taxon>
        <taxon>Trichuris</taxon>
    </lineage>
</organism>
<dbReference type="GO" id="GO:0006289">
    <property type="term" value="P:nucleotide-excision repair"/>
    <property type="evidence" value="ECO:0007669"/>
    <property type="project" value="InterPro"/>
</dbReference>
<dbReference type="InterPro" id="IPR015877">
    <property type="entry name" value="MAT1_centre"/>
</dbReference>
<dbReference type="GO" id="GO:0008270">
    <property type="term" value="F:zinc ion binding"/>
    <property type="evidence" value="ECO:0007669"/>
    <property type="project" value="UniProtKB-KW"/>
</dbReference>
<reference evidence="10 11" key="1">
    <citation type="journal article" date="2014" name="Nat. Genet.">
        <title>Genome and transcriptome of the porcine whipworm Trichuris suis.</title>
        <authorList>
            <person name="Jex A.R."/>
            <person name="Nejsum P."/>
            <person name="Schwarz E.M."/>
            <person name="Hu L."/>
            <person name="Young N.D."/>
            <person name="Hall R.S."/>
            <person name="Korhonen P.K."/>
            <person name="Liao S."/>
            <person name="Thamsborg S."/>
            <person name="Xia J."/>
            <person name="Xu P."/>
            <person name="Wang S."/>
            <person name="Scheerlinck J.P."/>
            <person name="Hofmann A."/>
            <person name="Sternberg P.W."/>
            <person name="Wang J."/>
            <person name="Gasser R.B."/>
        </authorList>
    </citation>
    <scope>NUCLEOTIDE SEQUENCE [LARGE SCALE GENOMIC DNA]</scope>
    <source>
        <strain evidence="10">DCEP-RM93F</strain>
        <strain evidence="9">DCEP-RM93M</strain>
    </source>
</reference>
<dbReference type="PANTHER" id="PTHR12683">
    <property type="entry name" value="CDK-ACTIVATING KINASE ASSEMBLY FACTOR MAT1"/>
    <property type="match status" value="1"/>
</dbReference>
<dbReference type="PROSITE" id="PS00518">
    <property type="entry name" value="ZF_RING_1"/>
    <property type="match status" value="1"/>
</dbReference>
<dbReference type="PROSITE" id="PS50089">
    <property type="entry name" value="ZF_RING_2"/>
    <property type="match status" value="1"/>
</dbReference>